<evidence type="ECO:0000256" key="6">
    <source>
        <dbReference type="ARBA" id="ARBA00023136"/>
    </source>
</evidence>
<comment type="subunit">
    <text evidence="8">Homodimer.</text>
</comment>
<evidence type="ECO:0000256" key="2">
    <source>
        <dbReference type="ARBA" id="ARBA00007001"/>
    </source>
</evidence>
<comment type="subcellular location">
    <subcellularLocation>
        <location evidence="8">Cell membrane</location>
        <topology evidence="8">Multi-pass membrane protein</topology>
    </subcellularLocation>
    <subcellularLocation>
        <location evidence="8">Early endosome</location>
    </subcellularLocation>
    <subcellularLocation>
        <location evidence="1">Membrane</location>
        <topology evidence="1">Multi-pass membrane protein</topology>
    </subcellularLocation>
</comment>
<feature type="transmembrane region" description="Helical" evidence="8">
    <location>
        <begin position="201"/>
        <end position="221"/>
    </location>
</feature>
<keyword evidence="8" id="KW-1003">Cell membrane</keyword>
<comment type="caution">
    <text evidence="8">Lacks conserved residue(s) required for the propagation of feature annotation.</text>
</comment>
<dbReference type="InterPro" id="IPR008521">
    <property type="entry name" value="Mg_trans_NIPA"/>
</dbReference>
<feature type="transmembrane region" description="Helical" evidence="8">
    <location>
        <begin position="99"/>
        <end position="117"/>
    </location>
</feature>
<proteinExistence type="inferred from homology"/>
<sequence length="353" mass="37474">MWEAVALTVAAAAGNNIGKVLQKQGTKGLPQLSLDLKVIKRYGTSRTWVTGVAVDVAGAVLMLKAVSQAPVSIVQPVSGCGLAVLAVFSHFYLHEAMHGLDWVGVAMAAMGTVAVGATGEGQKKGHISVIRLLLFFSWLALFFGVLNWWARSGKRRHQKYEPLESQLVLSVHFILAFLQFCFFLSATVCKMGFIMAESGMSSWFVPAGIAAGICCSASGFFCQTRGLKDGRAVVVSTCAAVASIVIGVLMGLFALGESLPGSSFGRYLLLLAWTLIVVGIIVLLTSEKLGPMLPRSLRRILKPKSSVQQKGSTRSGAGSVSRRDVTGSTLVHVTTGTANGQLKTPPSKYRPSD</sequence>
<dbReference type="PANTHER" id="PTHR12570:SF65">
    <property type="entry name" value="MAGNESIUM TRANSPORTER NIPA9-RELATED"/>
    <property type="match status" value="1"/>
</dbReference>
<dbReference type="SUPFAM" id="SSF103481">
    <property type="entry name" value="Multidrug resistance efflux transporter EmrE"/>
    <property type="match status" value="1"/>
</dbReference>
<protein>
    <recommendedName>
        <fullName evidence="8">Probable magnesium transporter</fullName>
    </recommendedName>
</protein>
<evidence type="ECO:0000313" key="10">
    <source>
        <dbReference type="EMBL" id="CAK9265495.1"/>
    </source>
</evidence>
<evidence type="ECO:0000256" key="8">
    <source>
        <dbReference type="RuleBase" id="RU363078"/>
    </source>
</evidence>
<evidence type="ECO:0000256" key="5">
    <source>
        <dbReference type="ARBA" id="ARBA00022989"/>
    </source>
</evidence>
<evidence type="ECO:0000313" key="11">
    <source>
        <dbReference type="Proteomes" id="UP001497444"/>
    </source>
</evidence>
<keyword evidence="4 8" id="KW-0967">Endosome</keyword>
<feature type="transmembrane region" description="Helical" evidence="8">
    <location>
        <begin position="267"/>
        <end position="286"/>
    </location>
</feature>
<reference evidence="10" key="1">
    <citation type="submission" date="2024-02" db="EMBL/GenBank/DDBJ databases">
        <authorList>
            <consortium name="ELIXIR-Norway"/>
            <consortium name="Elixir Norway"/>
        </authorList>
    </citation>
    <scope>NUCLEOTIDE SEQUENCE</scope>
</reference>
<gene>
    <name evidence="10" type="ORF">CSSPJE1EN1_LOCUS10973</name>
</gene>
<keyword evidence="8" id="KW-0406">Ion transport</keyword>
<accession>A0ABP0WJ06</accession>
<evidence type="ECO:0000256" key="1">
    <source>
        <dbReference type="ARBA" id="ARBA00004141"/>
    </source>
</evidence>
<feature type="compositionally biased region" description="Polar residues" evidence="9">
    <location>
        <begin position="326"/>
        <end position="344"/>
    </location>
</feature>
<organism evidence="10 11">
    <name type="scientific">Sphagnum jensenii</name>
    <dbReference type="NCBI Taxonomy" id="128206"/>
    <lineage>
        <taxon>Eukaryota</taxon>
        <taxon>Viridiplantae</taxon>
        <taxon>Streptophyta</taxon>
        <taxon>Embryophyta</taxon>
        <taxon>Bryophyta</taxon>
        <taxon>Sphagnophytina</taxon>
        <taxon>Sphagnopsida</taxon>
        <taxon>Sphagnales</taxon>
        <taxon>Sphagnaceae</taxon>
        <taxon>Sphagnum</taxon>
    </lineage>
</organism>
<keyword evidence="8" id="KW-0460">Magnesium</keyword>
<dbReference type="EMBL" id="OZ020112">
    <property type="protein sequence ID" value="CAK9265495.1"/>
    <property type="molecule type" value="Genomic_DNA"/>
</dbReference>
<comment type="function">
    <text evidence="7 8">Acts as a Mg(2+) transporter. Can also transport other divalent cations such as Fe(2+), Sr(2+), Ba(2+), Mn(2+) and Co(2+) but to a much less extent than Mg(2+).</text>
</comment>
<evidence type="ECO:0000256" key="9">
    <source>
        <dbReference type="SAM" id="MobiDB-lite"/>
    </source>
</evidence>
<keyword evidence="3 8" id="KW-0812">Transmembrane</keyword>
<keyword evidence="8" id="KW-0813">Transport</keyword>
<comment type="similarity">
    <text evidence="2 8">Belongs to the NIPA (TC 2.A.7) family.</text>
</comment>
<feature type="compositionally biased region" description="Polar residues" evidence="9">
    <location>
        <begin position="305"/>
        <end position="318"/>
    </location>
</feature>
<keyword evidence="11" id="KW-1185">Reference proteome</keyword>
<feature type="transmembrane region" description="Helical" evidence="8">
    <location>
        <begin position="169"/>
        <end position="189"/>
    </location>
</feature>
<dbReference type="InterPro" id="IPR037185">
    <property type="entry name" value="EmrE-like"/>
</dbReference>
<evidence type="ECO:0000256" key="3">
    <source>
        <dbReference type="ARBA" id="ARBA00022692"/>
    </source>
</evidence>
<evidence type="ECO:0000256" key="4">
    <source>
        <dbReference type="ARBA" id="ARBA00022753"/>
    </source>
</evidence>
<dbReference type="Proteomes" id="UP001497444">
    <property type="component" value="Chromosome 17"/>
</dbReference>
<dbReference type="Gene3D" id="1.10.3730.20">
    <property type="match status" value="1"/>
</dbReference>
<evidence type="ECO:0000256" key="7">
    <source>
        <dbReference type="ARBA" id="ARBA00025284"/>
    </source>
</evidence>
<feature type="region of interest" description="Disordered" evidence="9">
    <location>
        <begin position="304"/>
        <end position="353"/>
    </location>
</feature>
<feature type="transmembrane region" description="Helical" evidence="8">
    <location>
        <begin position="129"/>
        <end position="149"/>
    </location>
</feature>
<keyword evidence="6 8" id="KW-0472">Membrane</keyword>
<dbReference type="PANTHER" id="PTHR12570">
    <property type="match status" value="1"/>
</dbReference>
<feature type="transmembrane region" description="Helical" evidence="8">
    <location>
        <begin position="233"/>
        <end position="255"/>
    </location>
</feature>
<name>A0ABP0WJ06_9BRYO</name>
<keyword evidence="5 8" id="KW-1133">Transmembrane helix</keyword>
<feature type="transmembrane region" description="Helical" evidence="8">
    <location>
        <begin position="73"/>
        <end position="93"/>
    </location>
</feature>